<dbReference type="CDD" id="cd07067">
    <property type="entry name" value="HP_PGM_like"/>
    <property type="match status" value="1"/>
</dbReference>
<dbReference type="SMART" id="SM00855">
    <property type="entry name" value="PGAM"/>
    <property type="match status" value="1"/>
</dbReference>
<organism evidence="1 2">
    <name type="scientific">Streptomyces viridochromogenes</name>
    <dbReference type="NCBI Taxonomy" id="1938"/>
    <lineage>
        <taxon>Bacteria</taxon>
        <taxon>Bacillati</taxon>
        <taxon>Actinomycetota</taxon>
        <taxon>Actinomycetes</taxon>
        <taxon>Kitasatosporales</taxon>
        <taxon>Streptomycetaceae</taxon>
        <taxon>Streptomyces</taxon>
    </lineage>
</organism>
<proteinExistence type="predicted"/>
<comment type="caution">
    <text evidence="1">The sequence shown here is derived from an EMBL/GenBank/DDBJ whole genome shotgun (WGS) entry which is preliminary data.</text>
</comment>
<dbReference type="PANTHER" id="PTHR47623">
    <property type="entry name" value="OS09G0287300 PROTEIN"/>
    <property type="match status" value="1"/>
</dbReference>
<dbReference type="SUPFAM" id="SSF53254">
    <property type="entry name" value="Phosphoglycerate mutase-like"/>
    <property type="match status" value="1"/>
</dbReference>
<reference evidence="1 2" key="1">
    <citation type="submission" date="2015-06" db="EMBL/GenBank/DDBJ databases">
        <authorList>
            <person name="Hoefler B.C."/>
            <person name="Straight P.D."/>
        </authorList>
    </citation>
    <scope>NUCLEOTIDE SEQUENCE [LARGE SCALE GENOMIC DNA]</scope>
    <source>
        <strain evidence="1 2">NRRL 3427</strain>
    </source>
</reference>
<dbReference type="InterPro" id="IPR013078">
    <property type="entry name" value="His_Pase_superF_clade-1"/>
</dbReference>
<gene>
    <name evidence="1" type="ORF">ADK34_16240</name>
</gene>
<dbReference type="InterPro" id="IPR029033">
    <property type="entry name" value="His_PPase_superfam"/>
</dbReference>
<dbReference type="OrthoDB" id="9810154at2"/>
<dbReference type="EMBL" id="LGUP01000140">
    <property type="protein sequence ID" value="KOG26356.1"/>
    <property type="molecule type" value="Genomic_DNA"/>
</dbReference>
<accession>A0A0L8KKE9</accession>
<dbReference type="PANTHER" id="PTHR47623:SF1">
    <property type="entry name" value="OS09G0287300 PROTEIN"/>
    <property type="match status" value="1"/>
</dbReference>
<dbReference type="PATRIC" id="fig|1938.6.peg.3516"/>
<evidence type="ECO:0000313" key="2">
    <source>
        <dbReference type="Proteomes" id="UP000037023"/>
    </source>
</evidence>
<protein>
    <submittedName>
        <fullName evidence="1">Phosphohistidine phosphatase</fullName>
    </submittedName>
</protein>
<sequence length="186" mass="20067">MSLEYGSRRASPGGDGADGVRLLLVRHAKAVRKDRRIDDFDRELSKRGRGDAPRTGHWLAESGPRPDFVLCSPSRRTRQTWRLAAPALDDPPPVVYDDRLYNAPPSKLVSVLAERGPGLRAVALVGHNPGIHELAVGLCGSGPPDLLERVRAGFPTSGVVVIEVPGGWERLSPDSGRVIACWSPAD</sequence>
<dbReference type="Pfam" id="PF00300">
    <property type="entry name" value="His_Phos_1"/>
    <property type="match status" value="1"/>
</dbReference>
<dbReference type="Gene3D" id="3.40.50.1240">
    <property type="entry name" value="Phosphoglycerate mutase-like"/>
    <property type="match status" value="1"/>
</dbReference>
<dbReference type="AlphaFoldDB" id="A0A0L8KKE9"/>
<dbReference type="RefSeq" id="WP_051787558.1">
    <property type="nucleotide sequence ID" value="NZ_LGUP01000140.1"/>
</dbReference>
<dbReference type="Proteomes" id="UP000037023">
    <property type="component" value="Unassembled WGS sequence"/>
</dbReference>
<evidence type="ECO:0000313" key="1">
    <source>
        <dbReference type="EMBL" id="KOG26356.1"/>
    </source>
</evidence>
<name>A0A0L8KKE9_STRVR</name>